<dbReference type="AlphaFoldDB" id="A0A6J4R301"/>
<accession>A0A6J4R301</accession>
<reference evidence="1" key="1">
    <citation type="submission" date="2020-02" db="EMBL/GenBank/DDBJ databases">
        <authorList>
            <person name="Meier V. D."/>
        </authorList>
    </citation>
    <scope>NUCLEOTIDE SEQUENCE</scope>
    <source>
        <strain evidence="1">AVDCRST_MAG58</strain>
    </source>
</reference>
<proteinExistence type="predicted"/>
<evidence type="ECO:0000313" key="1">
    <source>
        <dbReference type="EMBL" id="CAA9461299.1"/>
    </source>
</evidence>
<name>A0A6J4R301_9ACTN</name>
<protein>
    <submittedName>
        <fullName evidence="1">Uncharacterized protein</fullName>
    </submittedName>
</protein>
<gene>
    <name evidence="1" type="ORF">AVDCRST_MAG58-2645</name>
</gene>
<organism evidence="1">
    <name type="scientific">uncultured Rubrobacteraceae bacterium</name>
    <dbReference type="NCBI Taxonomy" id="349277"/>
    <lineage>
        <taxon>Bacteria</taxon>
        <taxon>Bacillati</taxon>
        <taxon>Actinomycetota</taxon>
        <taxon>Rubrobacteria</taxon>
        <taxon>Rubrobacterales</taxon>
        <taxon>Rubrobacteraceae</taxon>
        <taxon>environmental samples</taxon>
    </lineage>
</organism>
<sequence length="561" mass="62657">MLPVEILREAVESYAPYLQPSGEMHDPVFGEPTQYGTPYHALCNAVLAREDGGERKSAYADRAVRGLEAALDHVLDPGLPPTASGFDGAVSRSNHRDFFWPPILKTFLILRDLSIDGAEGFAGRISGVDIESSFAQRPPSNWAAVWLSGEWLRFREGLSPFSKERLDLWLDTFFEAHILIGQGLYQEPGHPNSYDLFTRYHLADMLVEGYDGRRREDLEILMRTGLRRSLGVQLSDGSLASAHRSTGQTWTLGAQCAFFTHASNYFRERDPELAGRAEEAAYRALSSFRRWQRQDGPYSPVENRLPPGHRVGYESYTADGHYANLAAAFLAGAVSNGLNRPFTEPSGGREASLLLEHDPTCRAVLHNGTYSLHFNARPAPDYDAFGVVDLTFGPGRFLQFVSSARYLESGRFLNFGMASRSRSSRDDFVLIGRMEGSLTPPSLELEARDRGSPYRYHFEASVETEGVYVEEATPGLEERKVLLIPYLYDPGTGTITKARIEAGGVRLVHGREEIEISYGAPVKRVVHLTGGLQNRRGHCGLLRIEFREMSEEISYRARVVR</sequence>
<dbReference type="EMBL" id="CADCVF010000054">
    <property type="protein sequence ID" value="CAA9461299.1"/>
    <property type="molecule type" value="Genomic_DNA"/>
</dbReference>